<dbReference type="STRING" id="4955.A0A1G4M8N2"/>
<reference evidence="5" key="1">
    <citation type="submission" date="2016-03" db="EMBL/GenBank/DDBJ databases">
        <authorList>
            <person name="Devillers H."/>
        </authorList>
    </citation>
    <scope>NUCLEOTIDE SEQUENCE [LARGE SCALE GENOMIC DNA]</scope>
</reference>
<dbReference type="PROSITE" id="PS50005">
    <property type="entry name" value="TPR"/>
    <property type="match status" value="1"/>
</dbReference>
<evidence type="ECO:0000256" key="1">
    <source>
        <dbReference type="ARBA" id="ARBA00022803"/>
    </source>
</evidence>
<keyword evidence="5" id="KW-1185">Reference proteome</keyword>
<dbReference type="GO" id="GO:0072546">
    <property type="term" value="C:EMC complex"/>
    <property type="evidence" value="ECO:0007669"/>
    <property type="project" value="UniProtKB-UniRule"/>
</dbReference>
<keyword evidence="3" id="KW-0256">Endoplasmic reticulum</keyword>
<dbReference type="InterPro" id="IPR039856">
    <property type="entry name" value="EMC2-like"/>
</dbReference>
<protein>
    <recommendedName>
        <fullName evidence="3">ER membrane protein complex subunit 2</fullName>
    </recommendedName>
</protein>
<dbReference type="OMA" id="LMEMLFY"/>
<organism evidence="4 5">
    <name type="scientific">Lachancea fermentati</name>
    <name type="common">Zygosaccharomyces fermentati</name>
    <dbReference type="NCBI Taxonomy" id="4955"/>
    <lineage>
        <taxon>Eukaryota</taxon>
        <taxon>Fungi</taxon>
        <taxon>Dikarya</taxon>
        <taxon>Ascomycota</taxon>
        <taxon>Saccharomycotina</taxon>
        <taxon>Saccharomycetes</taxon>
        <taxon>Saccharomycetales</taxon>
        <taxon>Saccharomycetaceae</taxon>
        <taxon>Lachancea</taxon>
    </lineage>
</organism>
<gene>
    <name evidence="4" type="ORF">LAFE_0B10286G</name>
</gene>
<accession>A0A1G4M8N2</accession>
<dbReference type="OrthoDB" id="124397at2759"/>
<evidence type="ECO:0000313" key="5">
    <source>
        <dbReference type="Proteomes" id="UP000190831"/>
    </source>
</evidence>
<comment type="function">
    <text evidence="3">Part of the endoplasmic reticulum membrane protein complex (EMC) that enables the energy-independent insertion into endoplasmic reticulum membranes of newly synthesized membrane proteins.</text>
</comment>
<comment type="subunit">
    <text evidence="3">Component of the ER membrane protein complex (EMC).</text>
</comment>
<feature type="repeat" description="TPR" evidence="2">
    <location>
        <begin position="159"/>
        <end position="192"/>
    </location>
</feature>
<dbReference type="EMBL" id="LT598489">
    <property type="protein sequence ID" value="SCW00138.1"/>
    <property type="molecule type" value="Genomic_DNA"/>
</dbReference>
<dbReference type="AlphaFoldDB" id="A0A1G4M8N2"/>
<dbReference type="PANTHER" id="PTHR12760">
    <property type="entry name" value="TETRATRICOPEPTIDE REPEAT PROTEIN"/>
    <property type="match status" value="1"/>
</dbReference>
<keyword evidence="3" id="KW-0472">Membrane</keyword>
<comment type="similarity">
    <text evidence="3">Belongs to the EMC2 family.</text>
</comment>
<dbReference type="InterPro" id="IPR019734">
    <property type="entry name" value="TPR_rpt"/>
</dbReference>
<proteinExistence type="inferred from homology"/>
<evidence type="ECO:0000256" key="2">
    <source>
        <dbReference type="PROSITE-ProRule" id="PRU00339"/>
    </source>
</evidence>
<comment type="subcellular location">
    <subcellularLocation>
        <location evidence="3">Endoplasmic reticulum membrane</location>
        <topology evidence="3">Peripheral membrane protein</topology>
        <orientation evidence="3">Cytoplasmic side</orientation>
    </subcellularLocation>
</comment>
<dbReference type="Gene3D" id="1.25.40.10">
    <property type="entry name" value="Tetratricopeptide repeat domain"/>
    <property type="match status" value="1"/>
</dbReference>
<dbReference type="Proteomes" id="UP000190831">
    <property type="component" value="Chromosome B"/>
</dbReference>
<keyword evidence="1 2" id="KW-0802">TPR repeat</keyword>
<sequence length="285" mass="32617">MDPVKERFLTIEKTKYYTIASPAEVSSLYGQLKTYLGSGDQALTELEYMSLMRMLFDLTVYIGKDVEAEALYKTFADRLGENSPHLHVMKATLIQINDKDAAAENYLTTLLKDSLEYDTDALDYLLVSKKLLSIRRNSLTKEKFIRQVLDLVDKFPLDAELWWFLAQEYFGLGQFEQASYCLEEVLCIHPFNYVAFGQLGQVLYYKALRDKKTNKTATLEASLNNFLRSVELSETFLKGWSFIANISKELGKKELLELAKGKLMEIQKSDSQVDSATAKLILEKL</sequence>
<name>A0A1G4M8N2_LACFM</name>
<dbReference type="InterPro" id="IPR011990">
    <property type="entry name" value="TPR-like_helical_dom_sf"/>
</dbReference>
<evidence type="ECO:0000313" key="4">
    <source>
        <dbReference type="EMBL" id="SCW00138.1"/>
    </source>
</evidence>
<dbReference type="SUPFAM" id="SSF48452">
    <property type="entry name" value="TPR-like"/>
    <property type="match status" value="1"/>
</dbReference>
<evidence type="ECO:0000256" key="3">
    <source>
        <dbReference type="RuleBase" id="RU367091"/>
    </source>
</evidence>